<dbReference type="PANTHER" id="PTHR23176:SF0">
    <property type="entry name" value="RHO GTPASE ACTIVATING PROTEIN AT 19D, ISOFORM D"/>
    <property type="match status" value="1"/>
</dbReference>
<dbReference type="InterPro" id="IPR050729">
    <property type="entry name" value="Rho-GAP"/>
</dbReference>
<dbReference type="PROSITE" id="PS50238">
    <property type="entry name" value="RHOGAP"/>
    <property type="match status" value="1"/>
</dbReference>
<organism evidence="5">
    <name type="scientific">Nyssomyia neivai</name>
    <dbReference type="NCBI Taxonomy" id="330878"/>
    <lineage>
        <taxon>Eukaryota</taxon>
        <taxon>Metazoa</taxon>
        <taxon>Ecdysozoa</taxon>
        <taxon>Arthropoda</taxon>
        <taxon>Hexapoda</taxon>
        <taxon>Insecta</taxon>
        <taxon>Pterygota</taxon>
        <taxon>Neoptera</taxon>
        <taxon>Endopterygota</taxon>
        <taxon>Diptera</taxon>
        <taxon>Nematocera</taxon>
        <taxon>Psychodoidea</taxon>
        <taxon>Psychodidae</taxon>
        <taxon>Nyssomyia</taxon>
    </lineage>
</organism>
<keyword evidence="1" id="KW-0343">GTPase activation</keyword>
<dbReference type="GO" id="GO:0005096">
    <property type="term" value="F:GTPase activator activity"/>
    <property type="evidence" value="ECO:0007669"/>
    <property type="project" value="UniProtKB-KW"/>
</dbReference>
<dbReference type="GO" id="GO:0005737">
    <property type="term" value="C:cytoplasm"/>
    <property type="evidence" value="ECO:0007669"/>
    <property type="project" value="TreeGrafter"/>
</dbReference>
<dbReference type="PANTHER" id="PTHR23176">
    <property type="entry name" value="RHO/RAC/CDC GTPASE-ACTIVATING PROTEIN"/>
    <property type="match status" value="1"/>
</dbReference>
<feature type="coiled-coil region" evidence="2">
    <location>
        <begin position="52"/>
        <end position="79"/>
    </location>
</feature>
<feature type="region of interest" description="Disordered" evidence="3">
    <location>
        <begin position="137"/>
        <end position="170"/>
    </location>
</feature>
<name>A0A1L8DKW6_9DIPT</name>
<accession>A0A1L8DKW6</accession>
<evidence type="ECO:0000256" key="2">
    <source>
        <dbReference type="SAM" id="Coils"/>
    </source>
</evidence>
<dbReference type="Pfam" id="PF00620">
    <property type="entry name" value="RhoGAP"/>
    <property type="match status" value="1"/>
</dbReference>
<evidence type="ECO:0000256" key="3">
    <source>
        <dbReference type="SAM" id="MobiDB-lite"/>
    </source>
</evidence>
<feature type="domain" description="Rho-GAP" evidence="4">
    <location>
        <begin position="258"/>
        <end position="451"/>
    </location>
</feature>
<dbReference type="EMBL" id="GFDF01007069">
    <property type="protein sequence ID" value="JAV07015.1"/>
    <property type="molecule type" value="Transcribed_RNA"/>
</dbReference>
<protein>
    <submittedName>
        <fullName evidence="5">Putative rho gtpase-activating protein 15</fullName>
    </submittedName>
</protein>
<dbReference type="SMART" id="SM00324">
    <property type="entry name" value="RhoGAP"/>
    <property type="match status" value="1"/>
</dbReference>
<dbReference type="SUPFAM" id="SSF48350">
    <property type="entry name" value="GTPase activation domain, GAP"/>
    <property type="match status" value="1"/>
</dbReference>
<dbReference type="AlphaFoldDB" id="A0A1L8DKW6"/>
<feature type="compositionally biased region" description="Basic residues" evidence="3">
    <location>
        <begin position="489"/>
        <end position="498"/>
    </location>
</feature>
<keyword evidence="2" id="KW-0175">Coiled coil</keyword>
<proteinExistence type="predicted"/>
<evidence type="ECO:0000259" key="4">
    <source>
        <dbReference type="PROSITE" id="PS50238"/>
    </source>
</evidence>
<dbReference type="InterPro" id="IPR008936">
    <property type="entry name" value="Rho_GTPase_activation_prot"/>
</dbReference>
<feature type="compositionally biased region" description="Basic and acidic residues" evidence="3">
    <location>
        <begin position="137"/>
        <end position="153"/>
    </location>
</feature>
<sequence length="505" mass="57892">MPEKRQPLVVDNRRSRSFGDIFEKEQPKEIQRPASLRLQKPVSLQQQKRDLLAEIKVRLEEREGRLESTQQEEEAISEKCVAENEKKAITGVTSPEIRKRYSPVYTRTRSICRVSDTSSLYSNSWRNSDKEDMQVQENLAEKQTEQPKEEPNHVIKRNSTNPSRKSVKSLYSPSEFPHLAGFQFDGLKRNASVPKLTSSHRNTYSAHPSLYFIEIDAGSDTSDVGRSSSNVKIKRHTSLRQTIKKKLQKTFSQHTVPTTLQNAPKVPGTNIPRFVVSCIETLTRKELIGTEGIYRSSPSQMEIRRVVKQTQKGNFDILEQLIEPALLAGLLKNFFFTLKEHLISEETFERHFPIHLSDSLIEEEYLDRLKVLILDLDDITYDTLAYLMRHLRDVADLSEKNLMKESNLGVVFSPCLFTNCEKKSSTIDLLNCMGLQAKVTELMIFNFEELFGDETPRSAPETPTCAIDVPIAKGNCEKMDGEESEKRREKFKARRTRSKTTCVLS</sequence>
<feature type="compositionally biased region" description="Polar residues" evidence="3">
    <location>
        <begin position="157"/>
        <end position="170"/>
    </location>
</feature>
<dbReference type="InterPro" id="IPR000198">
    <property type="entry name" value="RhoGAP_dom"/>
</dbReference>
<dbReference type="Gene3D" id="1.10.555.10">
    <property type="entry name" value="Rho GTPase activation protein"/>
    <property type="match status" value="1"/>
</dbReference>
<evidence type="ECO:0000256" key="1">
    <source>
        <dbReference type="ARBA" id="ARBA00022468"/>
    </source>
</evidence>
<dbReference type="CDD" id="cd00159">
    <property type="entry name" value="RhoGAP"/>
    <property type="match status" value="1"/>
</dbReference>
<reference evidence="5" key="1">
    <citation type="submission" date="2016-12" db="EMBL/GenBank/DDBJ databases">
        <title>An insight into the sialome and mialome of the sand fly, Nyssomyia neivai.</title>
        <authorList>
            <person name="Sebastian V."/>
            <person name="Goulart T.M."/>
            <person name="Oliveira W."/>
            <person name="Calvo E."/>
            <person name="Oliveira L.F."/>
            <person name="Pinto M.C."/>
            <person name="Rosselino A.M."/>
            <person name="Ribeiro J.M."/>
        </authorList>
    </citation>
    <scope>NUCLEOTIDE SEQUENCE</scope>
</reference>
<feature type="region of interest" description="Disordered" evidence="3">
    <location>
        <begin position="478"/>
        <end position="505"/>
    </location>
</feature>
<dbReference type="GO" id="GO:0007165">
    <property type="term" value="P:signal transduction"/>
    <property type="evidence" value="ECO:0007669"/>
    <property type="project" value="InterPro"/>
</dbReference>
<evidence type="ECO:0000313" key="5">
    <source>
        <dbReference type="EMBL" id="JAV07015.1"/>
    </source>
</evidence>
<feature type="compositionally biased region" description="Basic and acidic residues" evidence="3">
    <location>
        <begin position="478"/>
        <end position="488"/>
    </location>
</feature>